<evidence type="ECO:0000313" key="2">
    <source>
        <dbReference type="EMBL" id="MFD1094458.1"/>
    </source>
</evidence>
<dbReference type="Proteomes" id="UP001597131">
    <property type="component" value="Unassembled WGS sequence"/>
</dbReference>
<name>A0ABW3NLB0_9FLAO</name>
<evidence type="ECO:0000256" key="1">
    <source>
        <dbReference type="SAM" id="SignalP"/>
    </source>
</evidence>
<proteinExistence type="predicted"/>
<dbReference type="RefSeq" id="WP_380742314.1">
    <property type="nucleotide sequence ID" value="NZ_JBHTLI010000001.1"/>
</dbReference>
<keyword evidence="2" id="KW-0449">Lipoprotein</keyword>
<dbReference type="Pfam" id="PF14109">
    <property type="entry name" value="GldH_lipo"/>
    <property type="match status" value="1"/>
</dbReference>
<sequence>MPKLRVLFSGIFLILAVTACDKDRVFDDYKPIQSGWNKDSVVTFNLGELDSLKTYDLFINIRNNGEYEYSNLFLITEIQFPQGKVISDTLEYEMAAPDGTWLGTGFGDVKENKLWYREDVSFPEPGEYRVKIKQAMRKNDNIEGIENLKGITDVGFRIENSSNN</sequence>
<organism evidence="2 3">
    <name type="scientific">Salegentibacter chungangensis</name>
    <dbReference type="NCBI Taxonomy" id="1335724"/>
    <lineage>
        <taxon>Bacteria</taxon>
        <taxon>Pseudomonadati</taxon>
        <taxon>Bacteroidota</taxon>
        <taxon>Flavobacteriia</taxon>
        <taxon>Flavobacteriales</taxon>
        <taxon>Flavobacteriaceae</taxon>
        <taxon>Salegentibacter</taxon>
    </lineage>
</organism>
<feature type="signal peptide" evidence="1">
    <location>
        <begin position="1"/>
        <end position="19"/>
    </location>
</feature>
<dbReference type="InterPro" id="IPR020018">
    <property type="entry name" value="Motility-assoc_lipoprot_GldH"/>
</dbReference>
<keyword evidence="3" id="KW-1185">Reference proteome</keyword>
<dbReference type="EMBL" id="JBHTLI010000001">
    <property type="protein sequence ID" value="MFD1094458.1"/>
    <property type="molecule type" value="Genomic_DNA"/>
</dbReference>
<feature type="chain" id="PRO_5045379168" evidence="1">
    <location>
        <begin position="20"/>
        <end position="164"/>
    </location>
</feature>
<protein>
    <submittedName>
        <fullName evidence="2">Gliding motility lipoprotein GldH</fullName>
    </submittedName>
</protein>
<dbReference type="PROSITE" id="PS51257">
    <property type="entry name" value="PROKAR_LIPOPROTEIN"/>
    <property type="match status" value="1"/>
</dbReference>
<keyword evidence="1" id="KW-0732">Signal</keyword>
<reference evidence="3" key="1">
    <citation type="journal article" date="2019" name="Int. J. Syst. Evol. Microbiol.">
        <title>The Global Catalogue of Microorganisms (GCM) 10K type strain sequencing project: providing services to taxonomists for standard genome sequencing and annotation.</title>
        <authorList>
            <consortium name="The Broad Institute Genomics Platform"/>
            <consortium name="The Broad Institute Genome Sequencing Center for Infectious Disease"/>
            <person name="Wu L."/>
            <person name="Ma J."/>
        </authorList>
    </citation>
    <scope>NUCLEOTIDE SEQUENCE [LARGE SCALE GENOMIC DNA]</scope>
    <source>
        <strain evidence="3">CCUG 64793</strain>
    </source>
</reference>
<evidence type="ECO:0000313" key="3">
    <source>
        <dbReference type="Proteomes" id="UP001597131"/>
    </source>
</evidence>
<dbReference type="NCBIfam" id="TIGR03511">
    <property type="entry name" value="GldH_lipo"/>
    <property type="match status" value="1"/>
</dbReference>
<comment type="caution">
    <text evidence="2">The sequence shown here is derived from an EMBL/GenBank/DDBJ whole genome shotgun (WGS) entry which is preliminary data.</text>
</comment>
<accession>A0ABW3NLB0</accession>
<gene>
    <name evidence="2" type="ORF">ACFQ3Q_01740</name>
</gene>